<keyword evidence="4 5" id="KW-0472">Membrane</keyword>
<gene>
    <name evidence="7" type="ORF">C3F09_06130</name>
</gene>
<feature type="domain" description="EamA" evidence="6">
    <location>
        <begin position="158"/>
        <end position="293"/>
    </location>
</feature>
<evidence type="ECO:0000256" key="3">
    <source>
        <dbReference type="ARBA" id="ARBA00022989"/>
    </source>
</evidence>
<dbReference type="InterPro" id="IPR037185">
    <property type="entry name" value="EmrE-like"/>
</dbReference>
<comment type="subcellular location">
    <subcellularLocation>
        <location evidence="1">Membrane</location>
        <topology evidence="1">Multi-pass membrane protein</topology>
    </subcellularLocation>
</comment>
<dbReference type="AlphaFoldDB" id="A0A855X194"/>
<dbReference type="SUPFAM" id="SSF103481">
    <property type="entry name" value="Multidrug resistance efflux transporter EmrE"/>
    <property type="match status" value="2"/>
</dbReference>
<feature type="transmembrane region" description="Helical" evidence="5">
    <location>
        <begin position="126"/>
        <end position="145"/>
    </location>
</feature>
<dbReference type="InterPro" id="IPR000620">
    <property type="entry name" value="EamA_dom"/>
</dbReference>
<feature type="transmembrane region" description="Helical" evidence="5">
    <location>
        <begin position="222"/>
        <end position="241"/>
    </location>
</feature>
<dbReference type="GO" id="GO:0016020">
    <property type="term" value="C:membrane"/>
    <property type="evidence" value="ECO:0007669"/>
    <property type="project" value="UniProtKB-SubCell"/>
</dbReference>
<proteinExistence type="predicted"/>
<evidence type="ECO:0000256" key="2">
    <source>
        <dbReference type="ARBA" id="ARBA00022692"/>
    </source>
</evidence>
<dbReference type="EMBL" id="PQAP01000075">
    <property type="protein sequence ID" value="PWB72758.1"/>
    <property type="molecule type" value="Genomic_DNA"/>
</dbReference>
<dbReference type="Proteomes" id="UP000250918">
    <property type="component" value="Unassembled WGS sequence"/>
</dbReference>
<name>A0A855X194_9BACT</name>
<dbReference type="PANTHER" id="PTHR32322">
    <property type="entry name" value="INNER MEMBRANE TRANSPORTER"/>
    <property type="match status" value="1"/>
</dbReference>
<comment type="caution">
    <text evidence="7">The sequence shown here is derived from an EMBL/GenBank/DDBJ whole genome shotgun (WGS) entry which is preliminary data.</text>
</comment>
<dbReference type="InterPro" id="IPR050638">
    <property type="entry name" value="AA-Vitamin_Transporters"/>
</dbReference>
<organism evidence="7 8">
    <name type="scientific">candidate division GN15 bacterium</name>
    <dbReference type="NCBI Taxonomy" id="2072418"/>
    <lineage>
        <taxon>Bacteria</taxon>
        <taxon>candidate division GN15</taxon>
    </lineage>
</organism>
<feature type="domain" description="EamA" evidence="6">
    <location>
        <begin position="12"/>
        <end position="143"/>
    </location>
</feature>
<evidence type="ECO:0000256" key="5">
    <source>
        <dbReference type="SAM" id="Phobius"/>
    </source>
</evidence>
<protein>
    <submittedName>
        <fullName evidence="7">EamA/RhaT family transporter</fullName>
    </submittedName>
</protein>
<reference evidence="7 8" key="1">
    <citation type="journal article" date="2018" name="ISME J.">
        <title>A methanotrophic archaeon couples anaerobic oxidation of methane to Fe(III) reduction.</title>
        <authorList>
            <person name="Cai C."/>
            <person name="Leu A.O."/>
            <person name="Xie G.J."/>
            <person name="Guo J."/>
            <person name="Feng Y."/>
            <person name="Zhao J.X."/>
            <person name="Tyson G.W."/>
            <person name="Yuan Z."/>
            <person name="Hu S."/>
        </authorList>
    </citation>
    <scope>NUCLEOTIDE SEQUENCE [LARGE SCALE GENOMIC DNA]</scope>
    <source>
        <strain evidence="7">FeB_12</strain>
    </source>
</reference>
<keyword evidence="3 5" id="KW-1133">Transmembrane helix</keyword>
<feature type="transmembrane region" description="Helical" evidence="5">
    <location>
        <begin position="12"/>
        <end position="29"/>
    </location>
</feature>
<feature type="transmembrane region" description="Helical" evidence="5">
    <location>
        <begin position="71"/>
        <end position="89"/>
    </location>
</feature>
<evidence type="ECO:0000259" key="6">
    <source>
        <dbReference type="Pfam" id="PF00892"/>
    </source>
</evidence>
<keyword evidence="2 5" id="KW-0812">Transmembrane</keyword>
<evidence type="ECO:0000313" key="7">
    <source>
        <dbReference type="EMBL" id="PWB72758.1"/>
    </source>
</evidence>
<feature type="transmembrane region" description="Helical" evidence="5">
    <location>
        <begin position="187"/>
        <end position="210"/>
    </location>
</feature>
<sequence>MSSASHSSVRPLLILLLGVVCISFAAVLVKTVNTNLVGPSAVGFWRTLSGAIFLAIWTLAERKTLLLPKHVYKWSVLAGFVFFLDLFFWHRSILRCGAGMATILAGTQVFCTALLSYVFYRERLKLSFFAAALSGFLGVALLIGIGSETVTFTHEYILGVAFGLFTGISYASYIMTVRRGSHEQGKIGTGAFMAWTSLFTALFLGASSLIEGEPFVPPDLHSWAALLGLGLVAQALGWRSISSSLPKLPVSRAALVLLLQSVLATIWGMLLFQEYLTLVQIAGAVITLAAIYFGSIRATLAEVVEERSAEISKAAGS</sequence>
<evidence type="ECO:0000256" key="4">
    <source>
        <dbReference type="ARBA" id="ARBA00023136"/>
    </source>
</evidence>
<evidence type="ECO:0000256" key="1">
    <source>
        <dbReference type="ARBA" id="ARBA00004141"/>
    </source>
</evidence>
<feature type="transmembrane region" description="Helical" evidence="5">
    <location>
        <begin position="157"/>
        <end position="175"/>
    </location>
</feature>
<dbReference type="PANTHER" id="PTHR32322:SF9">
    <property type="entry name" value="AMINO-ACID METABOLITE EFFLUX PUMP-RELATED"/>
    <property type="match status" value="1"/>
</dbReference>
<feature type="transmembrane region" description="Helical" evidence="5">
    <location>
        <begin position="278"/>
        <end position="300"/>
    </location>
</feature>
<evidence type="ECO:0000313" key="8">
    <source>
        <dbReference type="Proteomes" id="UP000250918"/>
    </source>
</evidence>
<accession>A0A855X194</accession>
<feature type="transmembrane region" description="Helical" evidence="5">
    <location>
        <begin position="253"/>
        <end position="272"/>
    </location>
</feature>
<dbReference type="Pfam" id="PF00892">
    <property type="entry name" value="EamA"/>
    <property type="match status" value="2"/>
</dbReference>
<feature type="transmembrane region" description="Helical" evidence="5">
    <location>
        <begin position="41"/>
        <end position="59"/>
    </location>
</feature>
<feature type="transmembrane region" description="Helical" evidence="5">
    <location>
        <begin position="101"/>
        <end position="119"/>
    </location>
</feature>